<gene>
    <name evidence="1" type="ORF">PCOR1329_LOCUS83687</name>
</gene>
<proteinExistence type="predicted"/>
<comment type="caution">
    <text evidence="1">The sequence shown here is derived from an EMBL/GenBank/DDBJ whole genome shotgun (WGS) entry which is preliminary data.</text>
</comment>
<sequence>VEKKRMKAVRERKHRLLMLRRAVRRKASTLWRTGLMPSARHGAGVSGLADAPLREMRSLAAVLNGRSNKRHVGVTAYLLTHPSEEYDPVYHATLDLVLNYAAWVWDGRTSPSRLQRAWTALHERAVPISWADAKGPLAATWLTLKRLAWDMKAPHILQGDLGSQYDLHRVRPADLRPFLMQGVQRWQHDRFTSHMYAHAGAPIWRRGLRYAVKGVRAARQLGALQALWSDNIPMPIRRDMKLG</sequence>
<keyword evidence="2" id="KW-1185">Reference proteome</keyword>
<protein>
    <submittedName>
        <fullName evidence="1">Uncharacterized protein</fullName>
    </submittedName>
</protein>
<feature type="non-terminal residue" evidence="1">
    <location>
        <position position="1"/>
    </location>
</feature>
<reference evidence="1" key="1">
    <citation type="submission" date="2023-10" db="EMBL/GenBank/DDBJ databases">
        <authorList>
            <person name="Chen Y."/>
            <person name="Shah S."/>
            <person name="Dougan E. K."/>
            <person name="Thang M."/>
            <person name="Chan C."/>
        </authorList>
    </citation>
    <scope>NUCLEOTIDE SEQUENCE [LARGE SCALE GENOMIC DNA]</scope>
</reference>
<feature type="non-terminal residue" evidence="1">
    <location>
        <position position="243"/>
    </location>
</feature>
<dbReference type="EMBL" id="CAUYUJ010022156">
    <property type="protein sequence ID" value="CAK0909210.1"/>
    <property type="molecule type" value="Genomic_DNA"/>
</dbReference>
<evidence type="ECO:0000313" key="2">
    <source>
        <dbReference type="Proteomes" id="UP001189429"/>
    </source>
</evidence>
<evidence type="ECO:0000313" key="1">
    <source>
        <dbReference type="EMBL" id="CAK0909210.1"/>
    </source>
</evidence>
<organism evidence="1 2">
    <name type="scientific">Prorocentrum cordatum</name>
    <dbReference type="NCBI Taxonomy" id="2364126"/>
    <lineage>
        <taxon>Eukaryota</taxon>
        <taxon>Sar</taxon>
        <taxon>Alveolata</taxon>
        <taxon>Dinophyceae</taxon>
        <taxon>Prorocentrales</taxon>
        <taxon>Prorocentraceae</taxon>
        <taxon>Prorocentrum</taxon>
    </lineage>
</organism>
<dbReference type="Proteomes" id="UP001189429">
    <property type="component" value="Unassembled WGS sequence"/>
</dbReference>
<accession>A0ABN9Y970</accession>
<name>A0ABN9Y970_9DINO</name>